<accession>A0A4U1BFF0</accession>
<dbReference type="AlphaFoldDB" id="A0A4U1BFF0"/>
<dbReference type="Pfam" id="PF13740">
    <property type="entry name" value="ACT_6"/>
    <property type="match status" value="1"/>
</dbReference>
<keyword evidence="1" id="KW-0804">Transcription</keyword>
<dbReference type="EMBL" id="SWCI01000003">
    <property type="protein sequence ID" value="TKB49948.1"/>
    <property type="molecule type" value="Genomic_DNA"/>
</dbReference>
<dbReference type="SUPFAM" id="SSF55021">
    <property type="entry name" value="ACT-like"/>
    <property type="match status" value="2"/>
</dbReference>
<reference evidence="3 4" key="1">
    <citation type="submission" date="2019-04" db="EMBL/GenBank/DDBJ databases">
        <authorList>
            <person name="Hwang J.C."/>
        </authorList>
    </citation>
    <scope>NUCLEOTIDE SEQUENCE [LARGE SCALE GENOMIC DNA]</scope>
    <source>
        <strain evidence="3 4">IMCC35001</strain>
    </source>
</reference>
<evidence type="ECO:0000313" key="4">
    <source>
        <dbReference type="Proteomes" id="UP000305674"/>
    </source>
</evidence>
<keyword evidence="1" id="KW-0678">Repressor</keyword>
<comment type="caution">
    <text evidence="3">The sequence shown here is derived from an EMBL/GenBank/DDBJ whole genome shotgun (WGS) entry which is preliminary data.</text>
</comment>
<name>A0A4U1BFF0_9GAMM</name>
<keyword evidence="4" id="KW-1185">Reference proteome</keyword>
<protein>
    <recommendedName>
        <fullName evidence="1">Glycine cleavage system transcriptional repressor</fullName>
    </recommendedName>
</protein>
<dbReference type="OrthoDB" id="5814370at2"/>
<gene>
    <name evidence="3" type="ORF">FCL40_07300</name>
</gene>
<dbReference type="Proteomes" id="UP000305674">
    <property type="component" value="Unassembled WGS sequence"/>
</dbReference>
<dbReference type="PANTHER" id="PTHR34875:SF6">
    <property type="entry name" value="UPF0237 PROTEIN MJ1558"/>
    <property type="match status" value="1"/>
</dbReference>
<evidence type="ECO:0000256" key="1">
    <source>
        <dbReference type="PIRNR" id="PIRNR028103"/>
    </source>
</evidence>
<dbReference type="InterPro" id="IPR050990">
    <property type="entry name" value="UPF0237/GcvR_regulator"/>
</dbReference>
<dbReference type="GO" id="GO:0005737">
    <property type="term" value="C:cytoplasm"/>
    <property type="evidence" value="ECO:0007669"/>
    <property type="project" value="UniProtKB-SubCell"/>
</dbReference>
<evidence type="ECO:0000313" key="3">
    <source>
        <dbReference type="EMBL" id="TKB49948.1"/>
    </source>
</evidence>
<dbReference type="PIRSF" id="PIRSF028103">
    <property type="entry name" value="GcvR"/>
    <property type="match status" value="1"/>
</dbReference>
<dbReference type="PANTHER" id="PTHR34875">
    <property type="entry name" value="UPF0237 PROTEIN MJ1558"/>
    <property type="match status" value="1"/>
</dbReference>
<dbReference type="Gene3D" id="3.30.70.260">
    <property type="match status" value="2"/>
</dbReference>
<evidence type="ECO:0000259" key="2">
    <source>
        <dbReference type="PROSITE" id="PS51671"/>
    </source>
</evidence>
<dbReference type="RefSeq" id="WP_136852496.1">
    <property type="nucleotide sequence ID" value="NZ_SWCI01000003.1"/>
</dbReference>
<dbReference type="GO" id="GO:0006355">
    <property type="term" value="P:regulation of DNA-templated transcription"/>
    <property type="evidence" value="ECO:0007669"/>
    <property type="project" value="UniProtKB-UniRule"/>
</dbReference>
<dbReference type="InterPro" id="IPR045865">
    <property type="entry name" value="ACT-like_dom_sf"/>
</dbReference>
<sequence length="165" mass="18226">MKTRTIVTVTGADRSGLLNLLAKLTRQLDGVWTASKVIHMGGQVAIMLDITLPDSNIKELQERFEAVHRLHCIFNDPPQEEEHNHTLALHVDADDRVGLIRDITNAIQEMDINITSFDSVRLAAADLGRTVFTASLELSAPSHIDARVLVKKIEDLEGNIRAEAA</sequence>
<dbReference type="PROSITE" id="PS51671">
    <property type="entry name" value="ACT"/>
    <property type="match status" value="1"/>
</dbReference>
<feature type="domain" description="ACT" evidence="2">
    <location>
        <begin position="88"/>
        <end position="165"/>
    </location>
</feature>
<keyword evidence="1" id="KW-0963">Cytoplasm</keyword>
<proteinExistence type="predicted"/>
<organism evidence="3 4">
    <name type="scientific">Ferrimonas sediminicola</name>
    <dbReference type="NCBI Taxonomy" id="2569538"/>
    <lineage>
        <taxon>Bacteria</taxon>
        <taxon>Pseudomonadati</taxon>
        <taxon>Pseudomonadota</taxon>
        <taxon>Gammaproteobacteria</taxon>
        <taxon>Alteromonadales</taxon>
        <taxon>Ferrimonadaceae</taxon>
        <taxon>Ferrimonas</taxon>
    </lineage>
</organism>
<comment type="subcellular location">
    <subcellularLocation>
        <location evidence="1">Cytoplasm</location>
    </subcellularLocation>
</comment>
<dbReference type="InterPro" id="IPR016867">
    <property type="entry name" value="GcvR"/>
</dbReference>
<dbReference type="InterPro" id="IPR002912">
    <property type="entry name" value="ACT_dom"/>
</dbReference>